<accession>A0A8H5J178</accession>
<dbReference type="EMBL" id="JAAOAQ010000457">
    <property type="protein sequence ID" value="KAF5546401.1"/>
    <property type="molecule type" value="Genomic_DNA"/>
</dbReference>
<reference evidence="2 3" key="1">
    <citation type="submission" date="2020-05" db="EMBL/GenBank/DDBJ databases">
        <title>Identification and distribution of gene clusters putatively required for synthesis of sphingolipid metabolism inhibitors in phylogenetically diverse species of the filamentous fungus Fusarium.</title>
        <authorList>
            <person name="Kim H.-S."/>
            <person name="Busman M."/>
            <person name="Brown D.W."/>
            <person name="Divon H."/>
            <person name="Uhlig S."/>
            <person name="Proctor R.H."/>
        </authorList>
    </citation>
    <scope>NUCLEOTIDE SEQUENCE [LARGE SCALE GENOMIC DNA]</scope>
    <source>
        <strain evidence="2 3">NRRL 13617</strain>
    </source>
</reference>
<name>A0A8H5J178_9HYPO</name>
<dbReference type="Proteomes" id="UP000582016">
    <property type="component" value="Unassembled WGS sequence"/>
</dbReference>
<feature type="signal peptide" evidence="1">
    <location>
        <begin position="1"/>
        <end position="23"/>
    </location>
</feature>
<proteinExistence type="predicted"/>
<evidence type="ECO:0000313" key="3">
    <source>
        <dbReference type="Proteomes" id="UP000582016"/>
    </source>
</evidence>
<gene>
    <name evidence="2" type="ORF">FPHYL_10494</name>
</gene>
<protein>
    <submittedName>
        <fullName evidence="2">Uncharacterized protein</fullName>
    </submittedName>
</protein>
<dbReference type="OrthoDB" id="3556996at2759"/>
<organism evidence="2 3">
    <name type="scientific">Fusarium phyllophilum</name>
    <dbReference type="NCBI Taxonomy" id="47803"/>
    <lineage>
        <taxon>Eukaryota</taxon>
        <taxon>Fungi</taxon>
        <taxon>Dikarya</taxon>
        <taxon>Ascomycota</taxon>
        <taxon>Pezizomycotina</taxon>
        <taxon>Sordariomycetes</taxon>
        <taxon>Hypocreomycetidae</taxon>
        <taxon>Hypocreales</taxon>
        <taxon>Nectriaceae</taxon>
        <taxon>Fusarium</taxon>
        <taxon>Fusarium fujikuroi species complex</taxon>
    </lineage>
</organism>
<keyword evidence="3" id="KW-1185">Reference proteome</keyword>
<evidence type="ECO:0000313" key="2">
    <source>
        <dbReference type="EMBL" id="KAF5546401.1"/>
    </source>
</evidence>
<evidence type="ECO:0000256" key="1">
    <source>
        <dbReference type="SAM" id="SignalP"/>
    </source>
</evidence>
<comment type="caution">
    <text evidence="2">The sequence shown here is derived from an EMBL/GenBank/DDBJ whole genome shotgun (WGS) entry which is preliminary data.</text>
</comment>
<dbReference type="AlphaFoldDB" id="A0A8H5J178"/>
<sequence length="505" mass="55112">MLAFKTTLALLFIIAASAMPTSSQWPEYDGNGQVQDLTFERRAAAICQPDDKDIVALKSNKADGSAFCSTYLQSTKTITATPLVTSDMTKTVTKTAILLKFLTVRINVYHIVRTKVMKTVSTVITETKTDVITDFATKLITNTMTDISTDTDTTQLTKTNTEHMTDVVTEQVTKTITTTVDVTSTVDVTDIDTEDVTVNVPTTVIVTHVTLSMADSTAERLITSNRGAVPTIAAVKEFHCAVKGNANSANVIASKSENSWDSCRSFCAWQDGVSFTFGFGTCVCYDQPTIINVTPDSGSNWCYWDQECPSQSKPAKRAVPVKQVPSYLPLKDPRVVSSACSCHITNRPAAAKTRTLTAKESKTVHHVVTEYTTSYITKKKVTTVYSQRTRTATDFKTVAKTGRNTKAVTQRKSATMTKPVTVTVTNYKTVVITNHNTVAVTNRNTIHTTNYNTASKTAYNSVFITNVGYVTVTEYDTVMETDIATNTVIPKAVTVDGGNSYIWGS</sequence>
<feature type="chain" id="PRO_5033993075" evidence="1">
    <location>
        <begin position="24"/>
        <end position="505"/>
    </location>
</feature>
<keyword evidence="1" id="KW-0732">Signal</keyword>